<reference evidence="2 3" key="1">
    <citation type="submission" date="2021-09" db="EMBL/GenBank/DDBJ databases">
        <title>Genomic insights and catalytic innovation underlie evolution of tropane alkaloids biosynthesis.</title>
        <authorList>
            <person name="Wang Y.-J."/>
            <person name="Tian T."/>
            <person name="Huang J.-P."/>
            <person name="Huang S.-X."/>
        </authorList>
    </citation>
    <scope>NUCLEOTIDE SEQUENCE [LARGE SCALE GENOMIC DNA]</scope>
    <source>
        <strain evidence="2">KIB-2018</strain>
        <tissue evidence="2">Leaf</tissue>
    </source>
</reference>
<name>A0AAV8T399_9ROSI</name>
<dbReference type="Proteomes" id="UP001159364">
    <property type="component" value="Linkage Group LG06"/>
</dbReference>
<keyword evidence="1" id="KW-1133">Transmembrane helix</keyword>
<accession>A0AAV8T399</accession>
<gene>
    <name evidence="2" type="ORF">K2173_001282</name>
</gene>
<dbReference type="EMBL" id="JAIWQS010000006">
    <property type="protein sequence ID" value="KAJ8761226.1"/>
    <property type="molecule type" value="Genomic_DNA"/>
</dbReference>
<sequence length="148" mass="17392">METVRKIFEDIIVKDTLRVEAYHGVVMSNSESGEPFDGVLKRIEAVMEKDFTLLVAQVSVTEEKYGETIKLYEELVKEEPRDFRPYLCQGIIYTLLKKKMRLRKSLIILGSLFQRIILIENISLMTYLQPSFSRRWREEKLDRAAKSL</sequence>
<keyword evidence="1" id="KW-0472">Membrane</keyword>
<keyword evidence="1" id="KW-0812">Transmembrane</keyword>
<evidence type="ECO:0000313" key="3">
    <source>
        <dbReference type="Proteomes" id="UP001159364"/>
    </source>
</evidence>
<comment type="caution">
    <text evidence="2">The sequence shown here is derived from an EMBL/GenBank/DDBJ whole genome shotgun (WGS) entry which is preliminary data.</text>
</comment>
<feature type="transmembrane region" description="Helical" evidence="1">
    <location>
        <begin position="106"/>
        <end position="128"/>
    </location>
</feature>
<dbReference type="AlphaFoldDB" id="A0AAV8T399"/>
<evidence type="ECO:0000313" key="2">
    <source>
        <dbReference type="EMBL" id="KAJ8761226.1"/>
    </source>
</evidence>
<proteinExistence type="predicted"/>
<keyword evidence="3" id="KW-1185">Reference proteome</keyword>
<evidence type="ECO:0000256" key="1">
    <source>
        <dbReference type="SAM" id="Phobius"/>
    </source>
</evidence>
<organism evidence="2 3">
    <name type="scientific">Erythroxylum novogranatense</name>
    <dbReference type="NCBI Taxonomy" id="1862640"/>
    <lineage>
        <taxon>Eukaryota</taxon>
        <taxon>Viridiplantae</taxon>
        <taxon>Streptophyta</taxon>
        <taxon>Embryophyta</taxon>
        <taxon>Tracheophyta</taxon>
        <taxon>Spermatophyta</taxon>
        <taxon>Magnoliopsida</taxon>
        <taxon>eudicotyledons</taxon>
        <taxon>Gunneridae</taxon>
        <taxon>Pentapetalae</taxon>
        <taxon>rosids</taxon>
        <taxon>fabids</taxon>
        <taxon>Malpighiales</taxon>
        <taxon>Erythroxylaceae</taxon>
        <taxon>Erythroxylum</taxon>
    </lineage>
</organism>
<protein>
    <submittedName>
        <fullName evidence="2">Uncharacterized protein</fullName>
    </submittedName>
</protein>